<name>A0A4C1Z5I8_EUMVA</name>
<dbReference type="OrthoDB" id="2507389at2759"/>
<feature type="transmembrane region" description="Helical" evidence="2">
    <location>
        <begin position="143"/>
        <end position="163"/>
    </location>
</feature>
<dbReference type="Proteomes" id="UP000299102">
    <property type="component" value="Unassembled WGS sequence"/>
</dbReference>
<feature type="region of interest" description="Disordered" evidence="1">
    <location>
        <begin position="316"/>
        <end position="336"/>
    </location>
</feature>
<organism evidence="3 4">
    <name type="scientific">Eumeta variegata</name>
    <name type="common">Bagworm moth</name>
    <name type="synonym">Eumeta japonica</name>
    <dbReference type="NCBI Taxonomy" id="151549"/>
    <lineage>
        <taxon>Eukaryota</taxon>
        <taxon>Metazoa</taxon>
        <taxon>Ecdysozoa</taxon>
        <taxon>Arthropoda</taxon>
        <taxon>Hexapoda</taxon>
        <taxon>Insecta</taxon>
        <taxon>Pterygota</taxon>
        <taxon>Neoptera</taxon>
        <taxon>Endopterygota</taxon>
        <taxon>Lepidoptera</taxon>
        <taxon>Glossata</taxon>
        <taxon>Ditrysia</taxon>
        <taxon>Tineoidea</taxon>
        <taxon>Psychidae</taxon>
        <taxon>Oiketicinae</taxon>
        <taxon>Eumeta</taxon>
    </lineage>
</organism>
<evidence type="ECO:0000256" key="2">
    <source>
        <dbReference type="SAM" id="Phobius"/>
    </source>
</evidence>
<proteinExistence type="predicted"/>
<keyword evidence="2" id="KW-0812">Transmembrane</keyword>
<keyword evidence="4" id="KW-1185">Reference proteome</keyword>
<comment type="caution">
    <text evidence="3">The sequence shown here is derived from an EMBL/GenBank/DDBJ whole genome shotgun (WGS) entry which is preliminary data.</text>
</comment>
<gene>
    <name evidence="3" type="ORF">EVAR_90283_1</name>
</gene>
<evidence type="ECO:0000313" key="4">
    <source>
        <dbReference type="Proteomes" id="UP000299102"/>
    </source>
</evidence>
<evidence type="ECO:0000256" key="1">
    <source>
        <dbReference type="SAM" id="MobiDB-lite"/>
    </source>
</evidence>
<evidence type="ECO:0000313" key="3">
    <source>
        <dbReference type="EMBL" id="GBP83128.1"/>
    </source>
</evidence>
<keyword evidence="2" id="KW-0472">Membrane</keyword>
<dbReference type="EMBL" id="BGZK01001606">
    <property type="protein sequence ID" value="GBP83128.1"/>
    <property type="molecule type" value="Genomic_DNA"/>
</dbReference>
<keyword evidence="2" id="KW-1133">Transmembrane helix</keyword>
<sequence length="564" mass="62786">MQEKDFEGLYIGLYSRSKFWDLILNSLLRELGELGVYVQAFVDDVVLMFSGQSASSIEEENNRALARTMVLTKKLKYDDPVVHMNGEQISQVGEIRLLGLTIDRKLTFIPHVTKTCKKAVNIYKGLARAAKAMWGLSPTVVRIIYITVIEPIVLYASCAWALATRKLGVRKMLDAVQRSVAFKACRAHRTMSLHSALILSRIFVADHRQPRRAFWACRLAEAVSSDSRFRIQRLSVWAPPIVIMGLVISKLLLCRVGCVIGCGRPLAVYITVRGPARRASCSVETIRGSDDLYAASVHLPCPACWVRVLDDPPVMSAPGKRPRESPGELLPSSRPRMEMERSEALADLDVKRSLRGATQEDLVERIHDAIKAIFEVVMSPGSKLNRSDTNSVASHGRDILAVVTALNLRLAEAKLATANAKLEAVRAVAASRALRSLRLSRAGLEGEESWPRGRDCADNLSRSYEKHKEGGTTDAAWRNLSGDPSDEAVMTGLFEQNLCVKHPEWSLERLTKNCRVAFKKSRRESATTTVVLECEPELRDVLVSLDREYIGREAVMVCDYSRTP</sequence>
<dbReference type="AlphaFoldDB" id="A0A4C1Z5I8"/>
<reference evidence="3 4" key="1">
    <citation type="journal article" date="2019" name="Commun. Biol.">
        <title>The bagworm genome reveals a unique fibroin gene that provides high tensile strength.</title>
        <authorList>
            <person name="Kono N."/>
            <person name="Nakamura H."/>
            <person name="Ohtoshi R."/>
            <person name="Tomita M."/>
            <person name="Numata K."/>
            <person name="Arakawa K."/>
        </authorList>
    </citation>
    <scope>NUCLEOTIDE SEQUENCE [LARGE SCALE GENOMIC DNA]</scope>
</reference>
<protein>
    <submittedName>
        <fullName evidence="3">115 kDa protein in type-1 retrotransposable element R1DM</fullName>
    </submittedName>
</protein>
<accession>A0A4C1Z5I8</accession>